<evidence type="ECO:0000313" key="5">
    <source>
        <dbReference type="EMBL" id="QAY72641.1"/>
    </source>
</evidence>
<organism evidence="5 6">
    <name type="scientific">Agromyces protaetiae</name>
    <dbReference type="NCBI Taxonomy" id="2509455"/>
    <lineage>
        <taxon>Bacteria</taxon>
        <taxon>Bacillati</taxon>
        <taxon>Actinomycetota</taxon>
        <taxon>Actinomycetes</taxon>
        <taxon>Micrococcales</taxon>
        <taxon>Microbacteriaceae</taxon>
        <taxon>Agromyces</taxon>
    </lineage>
</organism>
<evidence type="ECO:0000256" key="1">
    <source>
        <dbReference type="ARBA" id="ARBA00023015"/>
    </source>
</evidence>
<dbReference type="SUPFAM" id="SSF48498">
    <property type="entry name" value="Tetracyclin repressor-like, C-terminal domain"/>
    <property type="match status" value="1"/>
</dbReference>
<evidence type="ECO:0000259" key="4">
    <source>
        <dbReference type="Pfam" id="PF02909"/>
    </source>
</evidence>
<proteinExistence type="predicted"/>
<evidence type="ECO:0000256" key="2">
    <source>
        <dbReference type="ARBA" id="ARBA00023163"/>
    </source>
</evidence>
<dbReference type="OrthoDB" id="329481at2"/>
<feature type="domain" description="Tetracycline repressor TetR C-terminal" evidence="4">
    <location>
        <begin position="30"/>
        <end position="168"/>
    </location>
</feature>
<dbReference type="KEGG" id="agf:ET445_04055"/>
<dbReference type="AlphaFoldDB" id="A0A4V0YGW6"/>
<keyword evidence="1" id="KW-0805">Transcription regulation</keyword>
<protein>
    <recommendedName>
        <fullName evidence="4">Tetracycline repressor TetR C-terminal domain-containing protein</fullName>
    </recommendedName>
</protein>
<sequence length="169" mass="18900">MPLPLHLAQGRPLRPHGRPGHRGARAPRVTVGEWRADVTLIAERIRDVYRRHPWCAELAPHATWGPHTQDYMEFFLAALEPTGLDPRERIEFIGLLNAWVGTITGLERQPAAEDALARLHHFASMAADPARPHLARAITSLMQADPAASSPDRLFERGLDRLIRGIAVR</sequence>
<dbReference type="EMBL" id="CP035491">
    <property type="protein sequence ID" value="QAY72641.1"/>
    <property type="molecule type" value="Genomic_DNA"/>
</dbReference>
<evidence type="ECO:0000256" key="3">
    <source>
        <dbReference type="SAM" id="MobiDB-lite"/>
    </source>
</evidence>
<dbReference type="RefSeq" id="WP_129189061.1">
    <property type="nucleotide sequence ID" value="NZ_CP035491.1"/>
</dbReference>
<dbReference type="GO" id="GO:0045892">
    <property type="term" value="P:negative regulation of DNA-templated transcription"/>
    <property type="evidence" value="ECO:0007669"/>
    <property type="project" value="InterPro"/>
</dbReference>
<keyword evidence="6" id="KW-1185">Reference proteome</keyword>
<accession>A0A4V0YGW6</accession>
<feature type="region of interest" description="Disordered" evidence="3">
    <location>
        <begin position="8"/>
        <end position="27"/>
    </location>
</feature>
<dbReference type="InterPro" id="IPR004111">
    <property type="entry name" value="Repressor_TetR_C"/>
</dbReference>
<gene>
    <name evidence="5" type="ORF">ET445_04055</name>
</gene>
<reference evidence="5 6" key="1">
    <citation type="submission" date="2019-01" db="EMBL/GenBank/DDBJ databases">
        <title>Genome sequencing of strain FW100M-8.</title>
        <authorList>
            <person name="Heo J."/>
            <person name="Kim S.-J."/>
            <person name="Kim J.-S."/>
            <person name="Hong S.-B."/>
            <person name="Kwon S.-W."/>
        </authorList>
    </citation>
    <scope>NUCLEOTIDE SEQUENCE [LARGE SCALE GENOMIC DNA]</scope>
    <source>
        <strain evidence="5 6">FW100M-8</strain>
    </source>
</reference>
<dbReference type="Gene3D" id="1.10.357.10">
    <property type="entry name" value="Tetracycline Repressor, domain 2"/>
    <property type="match status" value="1"/>
</dbReference>
<keyword evidence="2" id="KW-0804">Transcription</keyword>
<name>A0A4V0YGW6_9MICO</name>
<dbReference type="Proteomes" id="UP000291259">
    <property type="component" value="Chromosome"/>
</dbReference>
<feature type="compositionally biased region" description="Basic residues" evidence="3">
    <location>
        <begin position="13"/>
        <end position="25"/>
    </location>
</feature>
<evidence type="ECO:0000313" key="6">
    <source>
        <dbReference type="Proteomes" id="UP000291259"/>
    </source>
</evidence>
<dbReference type="Pfam" id="PF02909">
    <property type="entry name" value="TetR_C_1"/>
    <property type="match status" value="1"/>
</dbReference>
<dbReference type="InterPro" id="IPR036271">
    <property type="entry name" value="Tet_transcr_reg_TetR-rel_C_sf"/>
</dbReference>